<organism evidence="10 11">
    <name type="scientific">Candidatus Thermofonsia Clade 3 bacterium</name>
    <dbReference type="NCBI Taxonomy" id="2364212"/>
    <lineage>
        <taxon>Bacteria</taxon>
        <taxon>Bacillati</taxon>
        <taxon>Chloroflexota</taxon>
        <taxon>Candidatus Thermofontia</taxon>
        <taxon>Candidatus Thermofonsia Clade 3</taxon>
    </lineage>
</organism>
<dbReference type="PANTHER" id="PTHR33653">
    <property type="entry name" value="RIBONUCLEASE VAPC2"/>
    <property type="match status" value="1"/>
</dbReference>
<reference evidence="10 11" key="1">
    <citation type="submission" date="2017-11" db="EMBL/GenBank/DDBJ databases">
        <title>Evolution of Phototrophy in the Chloroflexi Phylum Driven by Horizontal Gene Transfer.</title>
        <authorList>
            <person name="Ward L.M."/>
            <person name="Hemp J."/>
            <person name="Shih P.M."/>
            <person name="Mcglynn S.E."/>
            <person name="Fischer W."/>
        </authorList>
    </citation>
    <scope>NUCLEOTIDE SEQUENCE [LARGE SCALE GENOMIC DNA]</scope>
    <source>
        <strain evidence="10">JP3_7</strain>
    </source>
</reference>
<comment type="caution">
    <text evidence="10">The sequence shown here is derived from an EMBL/GenBank/DDBJ whole genome shotgun (WGS) entry which is preliminary data.</text>
</comment>
<keyword evidence="8" id="KW-0800">Toxin</keyword>
<evidence type="ECO:0000313" key="10">
    <source>
        <dbReference type="EMBL" id="PJF46417.1"/>
    </source>
</evidence>
<keyword evidence="5 8" id="KW-0378">Hydrolase</keyword>
<dbReference type="GO" id="GO:0000287">
    <property type="term" value="F:magnesium ion binding"/>
    <property type="evidence" value="ECO:0007669"/>
    <property type="project" value="UniProtKB-UniRule"/>
</dbReference>
<dbReference type="PANTHER" id="PTHR33653:SF1">
    <property type="entry name" value="RIBONUCLEASE VAPC2"/>
    <property type="match status" value="1"/>
</dbReference>
<dbReference type="InterPro" id="IPR050556">
    <property type="entry name" value="Type_II_TA_system_RNase"/>
</dbReference>
<evidence type="ECO:0000256" key="5">
    <source>
        <dbReference type="ARBA" id="ARBA00022801"/>
    </source>
</evidence>
<accession>A0A2M8Q9C3</accession>
<dbReference type="EMBL" id="PGTN01000219">
    <property type="protein sequence ID" value="PJF46417.1"/>
    <property type="molecule type" value="Genomic_DNA"/>
</dbReference>
<proteinExistence type="inferred from homology"/>
<comment type="cofactor">
    <cofactor evidence="1 8">
        <name>Mg(2+)</name>
        <dbReference type="ChEBI" id="CHEBI:18420"/>
    </cofactor>
</comment>
<protein>
    <recommendedName>
        <fullName evidence="8">Ribonuclease VapC</fullName>
        <shortName evidence="8">RNase VapC</shortName>
        <ecNumber evidence="8">3.1.-.-</ecNumber>
    </recommendedName>
    <alternativeName>
        <fullName evidence="8">Toxin VapC</fullName>
    </alternativeName>
</protein>
<name>A0A2M8Q9C3_9CHLR</name>
<feature type="binding site" evidence="8">
    <location>
        <position position="5"/>
    </location>
    <ligand>
        <name>Mg(2+)</name>
        <dbReference type="ChEBI" id="CHEBI:18420"/>
    </ligand>
</feature>
<evidence type="ECO:0000256" key="6">
    <source>
        <dbReference type="ARBA" id="ARBA00022842"/>
    </source>
</evidence>
<keyword evidence="4 8" id="KW-0479">Metal-binding</keyword>
<evidence type="ECO:0000313" key="11">
    <source>
        <dbReference type="Proteomes" id="UP000230790"/>
    </source>
</evidence>
<keyword evidence="3 8" id="KW-0540">Nuclease</keyword>
<keyword evidence="2 8" id="KW-1277">Toxin-antitoxin system</keyword>
<evidence type="ECO:0000259" key="9">
    <source>
        <dbReference type="Pfam" id="PF01850"/>
    </source>
</evidence>
<dbReference type="InterPro" id="IPR002716">
    <property type="entry name" value="PIN_dom"/>
</dbReference>
<dbReference type="Pfam" id="PF01850">
    <property type="entry name" value="PIN"/>
    <property type="match status" value="1"/>
</dbReference>
<comment type="function">
    <text evidence="8">Toxic component of a toxin-antitoxin (TA) system. An RNase.</text>
</comment>
<evidence type="ECO:0000256" key="3">
    <source>
        <dbReference type="ARBA" id="ARBA00022722"/>
    </source>
</evidence>
<dbReference type="InterPro" id="IPR029060">
    <property type="entry name" value="PIN-like_dom_sf"/>
</dbReference>
<evidence type="ECO:0000256" key="8">
    <source>
        <dbReference type="HAMAP-Rule" id="MF_00265"/>
    </source>
</evidence>
<feature type="domain" description="PIN" evidence="9">
    <location>
        <begin position="2"/>
        <end position="121"/>
    </location>
</feature>
<sequence>MILVDTSVWIDWLRAAATPAAALLERLLDEDMLALSAVTLQELLQGARNEGALGELDAHFSALTVLVPTLDTYRAAGALYARCRWQGITPRSPHDCLIAQTAIEHDVPLLCDDRDFQALARVAGKLRLLSVK</sequence>
<evidence type="ECO:0000256" key="1">
    <source>
        <dbReference type="ARBA" id="ARBA00001946"/>
    </source>
</evidence>
<dbReference type="AlphaFoldDB" id="A0A2M8Q9C3"/>
<keyword evidence="6 8" id="KW-0460">Magnesium</keyword>
<evidence type="ECO:0000256" key="4">
    <source>
        <dbReference type="ARBA" id="ARBA00022723"/>
    </source>
</evidence>
<gene>
    <name evidence="8" type="primary">vapC</name>
    <name evidence="10" type="ORF">CUN48_13895</name>
</gene>
<dbReference type="InterPro" id="IPR022907">
    <property type="entry name" value="VapC_family"/>
</dbReference>
<dbReference type="Proteomes" id="UP000230790">
    <property type="component" value="Unassembled WGS sequence"/>
</dbReference>
<dbReference type="HAMAP" id="MF_00265">
    <property type="entry name" value="VapC_Nob1"/>
    <property type="match status" value="1"/>
</dbReference>
<evidence type="ECO:0000256" key="7">
    <source>
        <dbReference type="ARBA" id="ARBA00038093"/>
    </source>
</evidence>
<dbReference type="EC" id="3.1.-.-" evidence="8"/>
<dbReference type="Gene3D" id="3.40.50.1010">
    <property type="entry name" value="5'-nuclease"/>
    <property type="match status" value="1"/>
</dbReference>
<dbReference type="GO" id="GO:0004540">
    <property type="term" value="F:RNA nuclease activity"/>
    <property type="evidence" value="ECO:0007669"/>
    <property type="project" value="InterPro"/>
</dbReference>
<feature type="binding site" evidence="8">
    <location>
        <position position="95"/>
    </location>
    <ligand>
        <name>Mg(2+)</name>
        <dbReference type="ChEBI" id="CHEBI:18420"/>
    </ligand>
</feature>
<comment type="similarity">
    <text evidence="7 8">Belongs to the PINc/VapC protein family.</text>
</comment>
<dbReference type="GO" id="GO:0016787">
    <property type="term" value="F:hydrolase activity"/>
    <property type="evidence" value="ECO:0007669"/>
    <property type="project" value="UniProtKB-KW"/>
</dbReference>
<dbReference type="GO" id="GO:0090729">
    <property type="term" value="F:toxin activity"/>
    <property type="evidence" value="ECO:0007669"/>
    <property type="project" value="UniProtKB-KW"/>
</dbReference>
<dbReference type="SUPFAM" id="SSF88723">
    <property type="entry name" value="PIN domain-like"/>
    <property type="match status" value="1"/>
</dbReference>
<evidence type="ECO:0000256" key="2">
    <source>
        <dbReference type="ARBA" id="ARBA00022649"/>
    </source>
</evidence>